<organism evidence="7 8">
    <name type="scientific">Reichenbachiella faecimaris</name>
    <dbReference type="NCBI Taxonomy" id="692418"/>
    <lineage>
        <taxon>Bacteria</taxon>
        <taxon>Pseudomonadati</taxon>
        <taxon>Bacteroidota</taxon>
        <taxon>Cytophagia</taxon>
        <taxon>Cytophagales</taxon>
        <taxon>Reichenbachiellaceae</taxon>
        <taxon>Reichenbachiella</taxon>
    </lineage>
</organism>
<keyword evidence="5" id="KW-0482">Metalloprotease</keyword>
<dbReference type="Pfam" id="PF04002">
    <property type="entry name" value="RadC"/>
    <property type="match status" value="1"/>
</dbReference>
<dbReference type="InterPro" id="IPR037518">
    <property type="entry name" value="MPN"/>
</dbReference>
<dbReference type="RefSeq" id="WP_084373369.1">
    <property type="nucleotide sequence ID" value="NZ_FWYF01000003.1"/>
</dbReference>
<reference evidence="7 8" key="1">
    <citation type="submission" date="2017-04" db="EMBL/GenBank/DDBJ databases">
        <authorList>
            <person name="Afonso C.L."/>
            <person name="Miller P.J."/>
            <person name="Scott M.A."/>
            <person name="Spackman E."/>
            <person name="Goraichik I."/>
            <person name="Dimitrov K.M."/>
            <person name="Suarez D.L."/>
            <person name="Swayne D.E."/>
        </authorList>
    </citation>
    <scope>NUCLEOTIDE SEQUENCE [LARGE SCALE GENOMIC DNA]</scope>
    <source>
        <strain evidence="7 8">DSM 26133</strain>
    </source>
</reference>
<dbReference type="PANTHER" id="PTHR30471">
    <property type="entry name" value="DNA REPAIR PROTEIN RADC"/>
    <property type="match status" value="1"/>
</dbReference>
<keyword evidence="8" id="KW-1185">Reference proteome</keyword>
<dbReference type="OrthoDB" id="9804482at2"/>
<evidence type="ECO:0000313" key="8">
    <source>
        <dbReference type="Proteomes" id="UP000192472"/>
    </source>
</evidence>
<dbReference type="GO" id="GO:0008237">
    <property type="term" value="F:metallopeptidase activity"/>
    <property type="evidence" value="ECO:0007669"/>
    <property type="project" value="UniProtKB-KW"/>
</dbReference>
<dbReference type="PANTHER" id="PTHR30471:SF3">
    <property type="entry name" value="UPF0758 PROTEIN YEES-RELATED"/>
    <property type="match status" value="1"/>
</dbReference>
<evidence type="ECO:0000256" key="1">
    <source>
        <dbReference type="ARBA" id="ARBA00022670"/>
    </source>
</evidence>
<dbReference type="PROSITE" id="PS01302">
    <property type="entry name" value="UPF0758"/>
    <property type="match status" value="1"/>
</dbReference>
<dbReference type="CDD" id="cd08071">
    <property type="entry name" value="MPN_DUF2466"/>
    <property type="match status" value="1"/>
</dbReference>
<gene>
    <name evidence="7" type="ORF">SAMN04488029_2703</name>
</gene>
<sequence>MFKVAEIELIYRSKVKAKERIQVSSSSAAYKVFNEYWDHDKIEFQEEFKILLLNRQNQALGIYDISKGGVAGTVVDVKMIFSAALKAHASYIILCHNHPSGNLNPSRQDIQLTKKVYEAGRLLDIGILDHLILTSEGYTSLADKGYI</sequence>
<dbReference type="InterPro" id="IPR001405">
    <property type="entry name" value="UPF0758"/>
</dbReference>
<evidence type="ECO:0000259" key="6">
    <source>
        <dbReference type="PROSITE" id="PS50249"/>
    </source>
</evidence>
<keyword evidence="3" id="KW-0378">Hydrolase</keyword>
<keyword evidence="4" id="KW-0862">Zinc</keyword>
<dbReference type="Proteomes" id="UP000192472">
    <property type="component" value="Unassembled WGS sequence"/>
</dbReference>
<protein>
    <submittedName>
        <fullName evidence="7">RadC-like JAB domain-containing protein</fullName>
    </submittedName>
</protein>
<evidence type="ECO:0000256" key="5">
    <source>
        <dbReference type="ARBA" id="ARBA00023049"/>
    </source>
</evidence>
<feature type="domain" description="MPN" evidence="6">
    <location>
        <begin position="22"/>
        <end position="147"/>
    </location>
</feature>
<dbReference type="AlphaFoldDB" id="A0A1W2GHN2"/>
<name>A0A1W2GHN2_REIFA</name>
<keyword evidence="1" id="KW-0645">Protease</keyword>
<proteinExistence type="predicted"/>
<keyword evidence="2" id="KW-0479">Metal-binding</keyword>
<dbReference type="STRING" id="692418.SAMN04488029_2703"/>
<dbReference type="Gene3D" id="3.40.140.10">
    <property type="entry name" value="Cytidine Deaminase, domain 2"/>
    <property type="match status" value="1"/>
</dbReference>
<evidence type="ECO:0000256" key="3">
    <source>
        <dbReference type="ARBA" id="ARBA00022801"/>
    </source>
</evidence>
<dbReference type="GO" id="GO:0046872">
    <property type="term" value="F:metal ion binding"/>
    <property type="evidence" value="ECO:0007669"/>
    <property type="project" value="UniProtKB-KW"/>
</dbReference>
<dbReference type="PROSITE" id="PS50249">
    <property type="entry name" value="MPN"/>
    <property type="match status" value="1"/>
</dbReference>
<dbReference type="SUPFAM" id="SSF102712">
    <property type="entry name" value="JAB1/MPN domain"/>
    <property type="match status" value="1"/>
</dbReference>
<dbReference type="EMBL" id="FWYF01000003">
    <property type="protein sequence ID" value="SMD36081.1"/>
    <property type="molecule type" value="Genomic_DNA"/>
</dbReference>
<accession>A0A1W2GHN2</accession>
<dbReference type="GO" id="GO:0006508">
    <property type="term" value="P:proteolysis"/>
    <property type="evidence" value="ECO:0007669"/>
    <property type="project" value="UniProtKB-KW"/>
</dbReference>
<evidence type="ECO:0000313" key="7">
    <source>
        <dbReference type="EMBL" id="SMD36081.1"/>
    </source>
</evidence>
<dbReference type="InterPro" id="IPR025657">
    <property type="entry name" value="RadC_JAB"/>
</dbReference>
<evidence type="ECO:0000256" key="2">
    <source>
        <dbReference type="ARBA" id="ARBA00022723"/>
    </source>
</evidence>
<evidence type="ECO:0000256" key="4">
    <source>
        <dbReference type="ARBA" id="ARBA00022833"/>
    </source>
</evidence>
<dbReference type="InterPro" id="IPR020891">
    <property type="entry name" value="UPF0758_CS"/>
</dbReference>